<protein>
    <submittedName>
        <fullName evidence="1">Uncharacterized protein</fullName>
    </submittedName>
</protein>
<evidence type="ECO:0000313" key="2">
    <source>
        <dbReference type="Proteomes" id="UP000288168"/>
    </source>
</evidence>
<name>A0A428NYH7_9HYPO</name>
<dbReference type="Proteomes" id="UP000288168">
    <property type="component" value="Unassembled WGS sequence"/>
</dbReference>
<reference evidence="1 2" key="1">
    <citation type="submission" date="2017-06" db="EMBL/GenBank/DDBJ databases">
        <title>Comparative genomic analysis of Ambrosia Fusariam Clade fungi.</title>
        <authorList>
            <person name="Stajich J.E."/>
            <person name="Carrillo J."/>
            <person name="Kijimoto T."/>
            <person name="Eskalen A."/>
            <person name="O'Donnell K."/>
            <person name="Kasson M."/>
        </authorList>
    </citation>
    <scope>NUCLEOTIDE SEQUENCE [LARGE SCALE GENOMIC DNA]</scope>
    <source>
        <strain evidence="1 2">NRRL62584</strain>
    </source>
</reference>
<dbReference type="AlphaFoldDB" id="A0A428NYH7"/>
<accession>A0A428NYH7</accession>
<gene>
    <name evidence="1" type="ORF">CEP54_014081</name>
</gene>
<comment type="caution">
    <text evidence="1">The sequence shown here is derived from an EMBL/GenBank/DDBJ whole genome shotgun (WGS) entry which is preliminary data.</text>
</comment>
<dbReference type="EMBL" id="NKCI01000251">
    <property type="protein sequence ID" value="RSL45903.1"/>
    <property type="molecule type" value="Genomic_DNA"/>
</dbReference>
<proteinExistence type="predicted"/>
<evidence type="ECO:0000313" key="1">
    <source>
        <dbReference type="EMBL" id="RSL45903.1"/>
    </source>
</evidence>
<keyword evidence="2" id="KW-1185">Reference proteome</keyword>
<organism evidence="1 2">
    <name type="scientific">Fusarium duplospermum</name>
    <dbReference type="NCBI Taxonomy" id="1325734"/>
    <lineage>
        <taxon>Eukaryota</taxon>
        <taxon>Fungi</taxon>
        <taxon>Dikarya</taxon>
        <taxon>Ascomycota</taxon>
        <taxon>Pezizomycotina</taxon>
        <taxon>Sordariomycetes</taxon>
        <taxon>Hypocreomycetidae</taxon>
        <taxon>Hypocreales</taxon>
        <taxon>Nectriaceae</taxon>
        <taxon>Fusarium</taxon>
        <taxon>Fusarium solani species complex</taxon>
    </lineage>
</organism>
<sequence>MRRNPRVEIEMMWVEKETVNIVNPCHQHTVPRRPPRDTQPFFLLHVLAPQLESWGPSEDSVHTTIINR</sequence>